<evidence type="ECO:0000256" key="1">
    <source>
        <dbReference type="ARBA" id="ARBA00002219"/>
    </source>
</evidence>
<keyword evidence="7" id="KW-1015">Disulfide bond</keyword>
<feature type="domain" description="Fucolectin tachylectin-4 pentraxin-1" evidence="10">
    <location>
        <begin position="573"/>
        <end position="713"/>
    </location>
</feature>
<evidence type="ECO:0000313" key="12">
    <source>
        <dbReference type="RefSeq" id="XP_031759905.1"/>
    </source>
</evidence>
<feature type="domain" description="Fucolectin tachylectin-4 pentraxin-1" evidence="10">
    <location>
        <begin position="1678"/>
        <end position="1817"/>
    </location>
</feature>
<feature type="domain" description="Fucolectin tachylectin-4 pentraxin-1" evidence="10">
    <location>
        <begin position="1392"/>
        <end position="1534"/>
    </location>
</feature>
<comment type="similarity">
    <text evidence="2">Belongs to the fucolectin family.</text>
</comment>
<dbReference type="SUPFAM" id="SSF49785">
    <property type="entry name" value="Galactose-binding domain-like"/>
    <property type="match status" value="14"/>
</dbReference>
<feature type="domain" description="Fucolectin tachylectin-4 pentraxin-1" evidence="10">
    <location>
        <begin position="715"/>
        <end position="856"/>
    </location>
</feature>
<feature type="domain" description="Fucolectin tachylectin-4 pentraxin-1" evidence="10">
    <location>
        <begin position="995"/>
        <end position="1128"/>
    </location>
</feature>
<dbReference type="GeneID" id="100490049"/>
<dbReference type="GO" id="GO:0042806">
    <property type="term" value="F:fucose binding"/>
    <property type="evidence" value="ECO:0007669"/>
    <property type="project" value="UniProtKB-ARBA"/>
</dbReference>
<evidence type="ECO:0000256" key="4">
    <source>
        <dbReference type="ARBA" id="ARBA00022723"/>
    </source>
</evidence>
<feature type="domain" description="Fucolectin tachylectin-4 pentraxin-1" evidence="10">
    <location>
        <begin position="169"/>
        <end position="306"/>
    </location>
</feature>
<dbReference type="Pfam" id="PF22633">
    <property type="entry name" value="F5_F8_type_C_2"/>
    <property type="match status" value="14"/>
</dbReference>
<dbReference type="OMA" id="CCEGMEG"/>
<protein>
    <submittedName>
        <fullName evidence="12">Uncharacterized protein LOC100490049</fullName>
    </submittedName>
</protein>
<dbReference type="PANTHER" id="PTHR45713:SF19">
    <property type="entry name" value="PENTRAXIN FUSION PROTEIN-LIKE"/>
    <property type="match status" value="1"/>
</dbReference>
<feature type="domain" description="Fucolectin tachylectin-4 pentraxin-1" evidence="10">
    <location>
        <begin position="1536"/>
        <end position="1676"/>
    </location>
</feature>
<dbReference type="Xenbase" id="XB-GENE-29080019">
    <property type="gene designation" value="LOC100490049"/>
</dbReference>
<feature type="region of interest" description="Disordered" evidence="8">
    <location>
        <begin position="574"/>
        <end position="605"/>
    </location>
</feature>
<organism evidence="11 12">
    <name type="scientific">Xenopus tropicalis</name>
    <name type="common">Western clawed frog</name>
    <name type="synonym">Silurana tropicalis</name>
    <dbReference type="NCBI Taxonomy" id="8364"/>
    <lineage>
        <taxon>Eukaryota</taxon>
        <taxon>Metazoa</taxon>
        <taxon>Chordata</taxon>
        <taxon>Craniata</taxon>
        <taxon>Vertebrata</taxon>
        <taxon>Euteleostomi</taxon>
        <taxon>Amphibia</taxon>
        <taxon>Batrachia</taxon>
        <taxon>Anura</taxon>
        <taxon>Pipoidea</taxon>
        <taxon>Pipidae</taxon>
        <taxon>Xenopodinae</taxon>
        <taxon>Xenopus</taxon>
        <taxon>Silurana</taxon>
    </lineage>
</organism>
<evidence type="ECO:0000256" key="6">
    <source>
        <dbReference type="ARBA" id="ARBA00022837"/>
    </source>
</evidence>
<proteinExistence type="inferred from homology"/>
<dbReference type="AGR" id="Xenbase:XB-GENE-29080019"/>
<evidence type="ECO:0000256" key="9">
    <source>
        <dbReference type="SAM" id="SignalP"/>
    </source>
</evidence>
<dbReference type="Gene3D" id="2.60.120.260">
    <property type="entry name" value="Galactose-binding domain-like"/>
    <property type="match status" value="14"/>
</dbReference>
<keyword evidence="5" id="KW-0430">Lectin</keyword>
<feature type="domain" description="Fucolectin tachylectin-4 pentraxin-1" evidence="10">
    <location>
        <begin position="1820"/>
        <end position="1952"/>
    </location>
</feature>
<evidence type="ECO:0000313" key="13">
    <source>
        <dbReference type="Xenbase" id="XB-GENE-29080019"/>
    </source>
</evidence>
<feature type="domain" description="Fucolectin tachylectin-4 pentraxin-1" evidence="10">
    <location>
        <begin position="1266"/>
        <end position="1389"/>
    </location>
</feature>
<evidence type="ECO:0000256" key="3">
    <source>
        <dbReference type="ARBA" id="ARBA00011233"/>
    </source>
</evidence>
<evidence type="ECO:0000256" key="7">
    <source>
        <dbReference type="ARBA" id="ARBA00023157"/>
    </source>
</evidence>
<dbReference type="GO" id="GO:0001868">
    <property type="term" value="P:regulation of complement activation, lectin pathway"/>
    <property type="evidence" value="ECO:0007669"/>
    <property type="project" value="UniProtKB-ARBA"/>
</dbReference>
<dbReference type="InterPro" id="IPR006585">
    <property type="entry name" value="FTP1"/>
</dbReference>
<dbReference type="GO" id="GO:0046872">
    <property type="term" value="F:metal ion binding"/>
    <property type="evidence" value="ECO:0007669"/>
    <property type="project" value="UniProtKB-KW"/>
</dbReference>
<evidence type="ECO:0000256" key="5">
    <source>
        <dbReference type="ARBA" id="ARBA00022734"/>
    </source>
</evidence>
<keyword evidence="4" id="KW-0479">Metal-binding</keyword>
<dbReference type="PANTHER" id="PTHR45713">
    <property type="entry name" value="FTP DOMAIN-CONTAINING PROTEIN"/>
    <property type="match status" value="1"/>
</dbReference>
<dbReference type="SMART" id="SM00607">
    <property type="entry name" value="FTP"/>
    <property type="match status" value="13"/>
</dbReference>
<dbReference type="InterPro" id="IPR008979">
    <property type="entry name" value="Galactose-bd-like_sf"/>
</dbReference>
<sequence length="1954" mass="216795">MAGMKHLILLLSISAIGRVSLPHPQQGGNLARRGEATQSSYWYFMHAGLAIDGLNYTDYNLNSCAHTDRQDHPWWRLDLKTRYRVGTVVIVNRRDCCSHRLLGAEVRVGGSSHIYNPVCGTVTDVSKATITLCCNGMEGRYVSVVIPKGSVYLSLCEVEVYGYKPNYRKVNVAGLGEATQSSDWVDRGARLAIDGSKDTNYFHGSCSHTENNNPAWWRLDLKENYKVGSVIIVNRMDAHSDRLLGAEIRIGNAKANNNSLCGTVTDISQASITVSCKGIMGRYISVVIPGREEYLTLCEVEVYVEQKVNLARLGAATQSSDWLSHGAHLATDGVKLTDHYEGSCSHTTNDNPAWWRLDLKVRYKVETVVIVNRMDGHSDRLFGAEIRIGDSADNNNPVCGTINDILQATTTLCCNGMEGRYVSVVIPGREEYLSLCEVEVFGEEYADKKGGTTVDDTELTHLFIHPCAHANTDNLTWWQLDLRKRHLVQKMVITYRIEDHSKSLLGVEIRVGDSADKNNPVCGTITEISDTSITVFCGGRAGYYVNVVIPRSLENLQLSEVRVYGEKSNDQKGINIARQGEAKQSSKYSGYPAERPTDGKTDTDLSLRPCAQTNLDNPAWWRLDLKARYEVEFVVIRNRMAKHRERLSGAQILVGDSADNNNPVCATITVPQDVITLRCNGMEGRYVSVVIPGRREYLTLCEVEVYGEKLPDPTGVNLAKSGEADQSSTFSGRNKAQAATDGIKLSEDFIHPCAGTNMDHPAWWRLDLKKRYRVRTVIIVTRRDLFSERLLGAEIRVGDSPDNNNPVCGTVTKGTKAIITLCCEGMEGRYVSVVIPGRAENLQLCEVEVYGEESTGYKENLARSGDVRQSSMYRAEHRAQETNSLIHPCTQTDYDNPAWWQLDLKKRYNVQTVAIVTQLDEHSERLLGAQIRIGDSEDNNNPVCGTITDVSQTNITLSCNGTEGRYVSVVIPGREEYLQLCEVEVYGEESINQEGINLARSGEVRQSSTRGPQYGAERAIDGCTNSCTQTNKESPAWWGLDLMGTYRIGAVLIVSRGNKLLGAEIRVGASLHKDNPKCATITEVFQDATTVYCYGMEGRYVTVLIPGRSQSLSLCEVEVYGHQPYTAPNLARSGNAKQSSDYRPEYNAETVIDGVKDTVTFFNPCSHTQYDSPAWWQLDLGKRYKMETVVIVNRGDCCSERLLGAEIRVGDSEENNNPVCGTVTDVSQLTITLCCNGMEGRYVSVVIPGREEFLSLCEVEVYGEEATTQRASVSNIAMAHLFIHPCAHTNNYNLTWWRLDLKKRYKVQKVVIVHRLDEHKEHLLGSEIRVGDSVDINNPVCGTITEVSTGSITVPCEGMAGYYVTVLIRHSAEYLQLSEVEVYGEESADYKGVNLARQGEVVQSSTFLSSHVAETAIDGIKLTYLSIYPCAHTSDDKPPWWRLDLKSRFAVEYVFLVYRMDDTRERLLGAEIRIGDSADNKNPVCATITDVSIGTVTLRCNGMEGRYVSVVIPGRREYLTLCEVEVYGEKIPDPTGVNLARLGEAWQSSTFDSYPAEAATDGIKVTDLFTHPCTHTNSDSPAWWRLDLKKRYKVQTVIIVNRGDCCWERLLGAEIRIGNYADDNNPVCGTVTEGTKAIITLCCEGMEGRYVSVVIPRRAAVLQLCEVEVYGEESTGYKDNLAQSGEVSQSSTYRPECGAAAAVDGVKGTNPHTPPCTHTQCDPPAWWRLDLKKRYNVQTVIVTRMEQSERLRGAEIRVGDFENNNNPVCGTITDVSQTNITLSCNGTEGRYVSVVIPGREEYLQLCEVEVYGEESINQEGINLARSGEVRQSSTRGRQYGAERAIDGNKDTNSCTQTNEESPAWWRLDLMGTYRIGAVLIVGAGERLLGAEIQVGDLLTNNPPCATITEVFQDATTVYCYGMEGRYVTVLIPGRSQSLSLCEVEVYGHRPYTGQ</sequence>
<feature type="domain" description="Fucolectin tachylectin-4 pentraxin-1" evidence="10">
    <location>
        <begin position="1129"/>
        <end position="1265"/>
    </location>
</feature>
<evidence type="ECO:0000256" key="2">
    <source>
        <dbReference type="ARBA" id="ARBA00010147"/>
    </source>
</evidence>
<evidence type="ECO:0000259" key="10">
    <source>
        <dbReference type="SMART" id="SM00607"/>
    </source>
</evidence>
<dbReference type="RefSeq" id="XP_031759905.1">
    <property type="nucleotide sequence ID" value="XM_031904045.1"/>
</dbReference>
<evidence type="ECO:0000313" key="11">
    <source>
        <dbReference type="Proteomes" id="UP000008143"/>
    </source>
</evidence>
<evidence type="ECO:0000256" key="8">
    <source>
        <dbReference type="SAM" id="MobiDB-lite"/>
    </source>
</evidence>
<feature type="chain" id="PRO_5035251633" evidence="9">
    <location>
        <begin position="23"/>
        <end position="1954"/>
    </location>
</feature>
<reference evidence="12" key="1">
    <citation type="submission" date="2025-08" db="UniProtKB">
        <authorList>
            <consortium name="RefSeq"/>
        </authorList>
    </citation>
    <scope>IDENTIFICATION</scope>
    <source>
        <strain evidence="12">Nigerian</strain>
        <tissue evidence="12">Liver and blood</tissue>
    </source>
</reference>
<dbReference type="Proteomes" id="UP000008143">
    <property type="component" value="Chromosome 6"/>
</dbReference>
<gene>
    <name evidence="12 13" type="primary">LOC100490049</name>
</gene>
<feature type="domain" description="Fucolectin tachylectin-4 pentraxin-1" evidence="10">
    <location>
        <begin position="27"/>
        <end position="165"/>
    </location>
</feature>
<name>A0A8J1JSC4_XENTR</name>
<feature type="domain" description="Fucolectin tachylectin-4 pentraxin-1" evidence="10">
    <location>
        <begin position="307"/>
        <end position="447"/>
    </location>
</feature>
<dbReference type="GO" id="GO:0010185">
    <property type="term" value="P:regulation of cellular defense response"/>
    <property type="evidence" value="ECO:0007669"/>
    <property type="project" value="UniProtKB-ARBA"/>
</dbReference>
<keyword evidence="11" id="KW-1185">Reference proteome</keyword>
<feature type="compositionally biased region" description="Basic and acidic residues" evidence="8">
    <location>
        <begin position="595"/>
        <end position="605"/>
    </location>
</feature>
<comment type="subunit">
    <text evidence="3">Homotrimer.</text>
</comment>
<dbReference type="KEGG" id="xtr:100490049"/>
<comment type="function">
    <text evidence="1">Acts as a defensive agent. Recognizes blood group fucosylated oligosaccharides including A, B, H and Lewis B-type antigens. Does not recognize Lewis A antigen and has low affinity for monovalent haptens.</text>
</comment>
<dbReference type="InterPro" id="IPR051941">
    <property type="entry name" value="BG_Antigen-Binding_Lectin"/>
</dbReference>
<feature type="signal peptide" evidence="9">
    <location>
        <begin position="1"/>
        <end position="22"/>
    </location>
</feature>
<accession>A0A8J1JSC4</accession>
<dbReference type="OrthoDB" id="547680at2759"/>
<keyword evidence="9" id="KW-0732">Signal</keyword>
<keyword evidence="6" id="KW-0106">Calcium</keyword>
<feature type="domain" description="Fucolectin tachylectin-4 pentraxin-1" evidence="10">
    <location>
        <begin position="858"/>
        <end position="992"/>
    </location>
</feature>